<dbReference type="HOGENOM" id="CLU_826097_0_0_0"/>
<evidence type="ECO:0000313" key="9">
    <source>
        <dbReference type="EMBL" id="CCB87981.1"/>
    </source>
</evidence>
<feature type="transmembrane region" description="Helical" evidence="7">
    <location>
        <begin position="199"/>
        <end position="220"/>
    </location>
</feature>
<reference evidence="9 10" key="2">
    <citation type="journal article" date="2011" name="Mol. Biol. Evol.">
        <title>Unity in variety--the pan-genome of the Chlamydiae.</title>
        <authorList>
            <person name="Collingro A."/>
            <person name="Tischler P."/>
            <person name="Weinmaier T."/>
            <person name="Penz T."/>
            <person name="Heinz E."/>
            <person name="Brunham R.C."/>
            <person name="Read T.D."/>
            <person name="Bavoil P.M."/>
            <person name="Sachse K."/>
            <person name="Kahane S."/>
            <person name="Friedman M.G."/>
            <person name="Rattei T."/>
            <person name="Myers G.S."/>
            <person name="Horn M."/>
        </authorList>
    </citation>
    <scope>NUCLEOTIDE SEQUENCE [LARGE SCALE GENOMIC DNA]</scope>
    <source>
        <strain evidence="10">ATCC VR-1471 / Z</strain>
    </source>
</reference>
<dbReference type="InterPro" id="IPR035952">
    <property type="entry name" value="Rhomboid-like_sf"/>
</dbReference>
<dbReference type="STRING" id="331113.SNE_A01030"/>
<keyword evidence="3 7" id="KW-0812">Transmembrane</keyword>
<comment type="subcellular location">
    <subcellularLocation>
        <location evidence="1">Membrane</location>
        <topology evidence="1">Multi-pass membrane protein</topology>
    </subcellularLocation>
</comment>
<protein>
    <recommendedName>
        <fullName evidence="8">Peptidase S54 rhomboid domain-containing protein</fullName>
    </recommendedName>
</protein>
<dbReference type="GO" id="GO:0016020">
    <property type="term" value="C:membrane"/>
    <property type="evidence" value="ECO:0007669"/>
    <property type="project" value="UniProtKB-SubCell"/>
</dbReference>
<dbReference type="GO" id="GO:0004252">
    <property type="term" value="F:serine-type endopeptidase activity"/>
    <property type="evidence" value="ECO:0007669"/>
    <property type="project" value="InterPro"/>
</dbReference>
<feature type="domain" description="Peptidase S54 rhomboid" evidence="8">
    <location>
        <begin position="46"/>
        <end position="185"/>
    </location>
</feature>
<evidence type="ECO:0000256" key="6">
    <source>
        <dbReference type="ARBA" id="ARBA00023136"/>
    </source>
</evidence>
<feature type="transmembrane region" description="Helical" evidence="7">
    <location>
        <begin position="111"/>
        <end position="132"/>
    </location>
</feature>
<dbReference type="EMBL" id="FR872582">
    <property type="protein sequence ID" value="CCB87981.1"/>
    <property type="molecule type" value="Genomic_DNA"/>
</dbReference>
<name>F8L598_SIMNZ</name>
<keyword evidence="6 7" id="KW-0472">Membrane</keyword>
<dbReference type="RefSeq" id="WP_013942448.1">
    <property type="nucleotide sequence ID" value="NC_015713.1"/>
</dbReference>
<dbReference type="AlphaFoldDB" id="F8L598"/>
<reference key="1">
    <citation type="journal article" date="2011" name="Mol. Biol. Evol.">
        <title>Unity in variety -- the pan-genome of the Chlamydiae.</title>
        <authorList>
            <person name="Collingro A."/>
            <person name="Tischler P."/>
            <person name="Weinmaier T."/>
            <person name="Penz T."/>
            <person name="Heinz E."/>
            <person name="Brunham R.C."/>
            <person name="Read T.D."/>
            <person name="Bavoil P.M."/>
            <person name="Sachse K."/>
            <person name="Kahane S."/>
            <person name="Friedman M.G."/>
            <person name="Rattei T."/>
            <person name="Myers G.S.A."/>
            <person name="Horn M."/>
        </authorList>
    </citation>
    <scope>NUCLEOTIDE SEQUENCE</scope>
    <source>
        <strain>Z</strain>
    </source>
</reference>
<dbReference type="PANTHER" id="PTHR43731:SF14">
    <property type="entry name" value="PRESENILIN-ASSOCIATED RHOMBOID-LIKE PROTEIN, MITOCHONDRIAL"/>
    <property type="match status" value="1"/>
</dbReference>
<keyword evidence="5 7" id="KW-1133">Transmembrane helix</keyword>
<dbReference type="OrthoDB" id="9778341at2"/>
<evidence type="ECO:0000256" key="2">
    <source>
        <dbReference type="ARBA" id="ARBA00009045"/>
    </source>
</evidence>
<evidence type="ECO:0000256" key="4">
    <source>
        <dbReference type="ARBA" id="ARBA00022801"/>
    </source>
</evidence>
<evidence type="ECO:0000256" key="5">
    <source>
        <dbReference type="ARBA" id="ARBA00022989"/>
    </source>
</evidence>
<keyword evidence="4" id="KW-0378">Hydrolase</keyword>
<dbReference type="Gene3D" id="1.20.1540.10">
    <property type="entry name" value="Rhomboid-like"/>
    <property type="match status" value="1"/>
</dbReference>
<dbReference type="InterPro" id="IPR050925">
    <property type="entry name" value="Rhomboid_protease_S54"/>
</dbReference>
<dbReference type="Pfam" id="PF01694">
    <property type="entry name" value="Rhomboid"/>
    <property type="match status" value="1"/>
</dbReference>
<evidence type="ECO:0000256" key="1">
    <source>
        <dbReference type="ARBA" id="ARBA00004141"/>
    </source>
</evidence>
<keyword evidence="10" id="KW-1185">Reference proteome</keyword>
<dbReference type="KEGG" id="sng:SNE_A01030"/>
<feature type="transmembrane region" description="Helical" evidence="7">
    <location>
        <begin position="84"/>
        <end position="105"/>
    </location>
</feature>
<comment type="similarity">
    <text evidence="2">Belongs to the peptidase S54 family.</text>
</comment>
<feature type="transmembrane region" description="Helical" evidence="7">
    <location>
        <begin position="51"/>
        <end position="72"/>
    </location>
</feature>
<dbReference type="eggNOG" id="COG0705">
    <property type="taxonomic scope" value="Bacteria"/>
</dbReference>
<organism evidence="9 10">
    <name type="scientific">Simkania negevensis (strain ATCC VR-1471 / DSM 27360 / Z)</name>
    <dbReference type="NCBI Taxonomy" id="331113"/>
    <lineage>
        <taxon>Bacteria</taxon>
        <taxon>Pseudomonadati</taxon>
        <taxon>Chlamydiota</taxon>
        <taxon>Chlamydiia</taxon>
        <taxon>Parachlamydiales</taxon>
        <taxon>Simkaniaceae</taxon>
        <taxon>Simkania</taxon>
    </lineage>
</organism>
<dbReference type="InterPro" id="IPR022764">
    <property type="entry name" value="Peptidase_S54_rhomboid_dom"/>
</dbReference>
<evidence type="ECO:0000259" key="8">
    <source>
        <dbReference type="Pfam" id="PF01694"/>
    </source>
</evidence>
<evidence type="ECO:0000256" key="7">
    <source>
        <dbReference type="SAM" id="Phobius"/>
    </source>
</evidence>
<sequence length="336" mass="37922">MITKSLIALNLIIFTLMSLSGVPLIHPEVKDILHWGGNSSYEVLSGEWWRLLTSLFIHIGLIHLLVNMYALFSMGRFLESVIGSYLFFVSYLVSGLISGIASFLFHQETMIVSAGASGAIAGIFGMGCVILFTIPMSIEERKKALLNCMYVLFANVMYAFKSHDLDHSAHLGGFACGILLGLVYYWIDRSGFALRKKSWPHLLSGSALAVTLLVVFATLFGRTPSDKQTFFQLLSKYFEHANNIDTRLPEIETEETFNFVCAEIEEIKNLLPQMVALNLNGDEELYRNDLTHYSELYVRRFHLMYLSDEIDLLRAVEIRKIDQELDALVKPEGIAD</sequence>
<accession>F8L598</accession>
<evidence type="ECO:0000256" key="3">
    <source>
        <dbReference type="ARBA" id="ARBA00022692"/>
    </source>
</evidence>
<evidence type="ECO:0000313" key="10">
    <source>
        <dbReference type="Proteomes" id="UP000000496"/>
    </source>
</evidence>
<dbReference type="Proteomes" id="UP000000496">
    <property type="component" value="Chromosome gsn.131"/>
</dbReference>
<dbReference type="PANTHER" id="PTHR43731">
    <property type="entry name" value="RHOMBOID PROTEASE"/>
    <property type="match status" value="1"/>
</dbReference>
<feature type="transmembrane region" description="Helical" evidence="7">
    <location>
        <begin position="144"/>
        <end position="161"/>
    </location>
</feature>
<feature type="transmembrane region" description="Helical" evidence="7">
    <location>
        <begin position="167"/>
        <end position="187"/>
    </location>
</feature>
<gene>
    <name evidence="9" type="ordered locus">SNE_A01030</name>
</gene>
<dbReference type="SUPFAM" id="SSF144091">
    <property type="entry name" value="Rhomboid-like"/>
    <property type="match status" value="1"/>
</dbReference>
<proteinExistence type="inferred from homology"/>